<dbReference type="InterPro" id="IPR036291">
    <property type="entry name" value="NAD(P)-bd_dom_sf"/>
</dbReference>
<dbReference type="PATRIC" id="fig|1393736.3.peg.3366"/>
<dbReference type="Gene3D" id="3.90.180.10">
    <property type="entry name" value="Medium-chain alcohol dehydrogenases, catalytic domain"/>
    <property type="match status" value="1"/>
</dbReference>
<reference evidence="6 7" key="1">
    <citation type="submission" date="2014-03" db="EMBL/GenBank/DDBJ databases">
        <title>Draft Genome of Photorhabdus luminescens BA1, an Egyptian Isolate.</title>
        <authorList>
            <person name="Ghazal S."/>
            <person name="Hurst S.G.IV."/>
            <person name="Morris K."/>
            <person name="Thomas K."/>
            <person name="Tisa L.S."/>
        </authorList>
    </citation>
    <scope>NUCLEOTIDE SEQUENCE [LARGE SCALE GENOMIC DNA]</scope>
    <source>
        <strain evidence="6 7">BA1</strain>
    </source>
</reference>
<comment type="cofactor">
    <cofactor evidence="4">
        <name>Zn(2+)</name>
        <dbReference type="ChEBI" id="CHEBI:29105"/>
    </cofactor>
</comment>
<evidence type="ECO:0000256" key="4">
    <source>
        <dbReference type="RuleBase" id="RU361277"/>
    </source>
</evidence>
<dbReference type="PANTHER" id="PTHR43401:SF2">
    <property type="entry name" value="L-THREONINE 3-DEHYDROGENASE"/>
    <property type="match status" value="1"/>
</dbReference>
<dbReference type="Pfam" id="PF08240">
    <property type="entry name" value="ADH_N"/>
    <property type="match status" value="1"/>
</dbReference>
<protein>
    <submittedName>
        <fullName evidence="6">Theronine dehydrogenase-like Zn-dependent dehydrogenase</fullName>
    </submittedName>
</protein>
<dbReference type="InterPro" id="IPR011032">
    <property type="entry name" value="GroES-like_sf"/>
</dbReference>
<dbReference type="PROSITE" id="PS00059">
    <property type="entry name" value="ADH_ZINC"/>
    <property type="match status" value="1"/>
</dbReference>
<dbReference type="InterPro" id="IPR002328">
    <property type="entry name" value="ADH_Zn_CS"/>
</dbReference>
<keyword evidence="3" id="KW-0560">Oxidoreductase</keyword>
<dbReference type="InterPro" id="IPR013149">
    <property type="entry name" value="ADH-like_C"/>
</dbReference>
<keyword evidence="2 4" id="KW-0862">Zinc</keyword>
<dbReference type="SUPFAM" id="SSF51735">
    <property type="entry name" value="NAD(P)-binding Rossmann-fold domains"/>
    <property type="match status" value="1"/>
</dbReference>
<dbReference type="RefSeq" id="WP_036781071.1">
    <property type="nucleotide sequence ID" value="NZ_CAWLTM010000060.1"/>
</dbReference>
<dbReference type="InterPro" id="IPR050129">
    <property type="entry name" value="Zn_alcohol_dh"/>
</dbReference>
<evidence type="ECO:0000313" key="6">
    <source>
        <dbReference type="EMBL" id="EYU14168.1"/>
    </source>
</evidence>
<dbReference type="EMBL" id="JFGV01000055">
    <property type="protein sequence ID" value="EYU14168.1"/>
    <property type="molecule type" value="Genomic_DNA"/>
</dbReference>
<name>A0A022PGV2_9GAMM</name>
<dbReference type="AlphaFoldDB" id="A0A022PGV2"/>
<dbReference type="SUPFAM" id="SSF50129">
    <property type="entry name" value="GroES-like"/>
    <property type="match status" value="1"/>
</dbReference>
<dbReference type="Gene3D" id="3.40.50.720">
    <property type="entry name" value="NAD(P)-binding Rossmann-like Domain"/>
    <property type="match status" value="1"/>
</dbReference>
<evidence type="ECO:0000256" key="2">
    <source>
        <dbReference type="ARBA" id="ARBA00022833"/>
    </source>
</evidence>
<keyword evidence="1 4" id="KW-0479">Metal-binding</keyword>
<sequence>MKALKFNRVWDVQIQDVEPLRCVEPDDVVVDIAVCGVCGTDVGIITGSYPVAIPGTTLGHETTGVVAQIGKSVTRFNVGDRVVINPTYSCGHCRMCQTGSPNHCEKKLGTEAGVSYDGAFAEQYLAKESSLIKLDDHVSMEEASLTEPLSCTLTGVDKLGITHTNIRAAVAGAGPMGMLYIWALHAKGVKAFMVEKNESRVQFAKENLPPECELYTDFDEALTQQYGDKLALIDLCVDTTGQLTEYIFDHLAPGGKLLNVALKDKHANLDILKIADKSLSVIGSIDSLNNSFERAYTMIRDGVIPAGRLVSQVFDFNDYLQAFLTVGCDIACKSQKPLFTPNCKVLIRISDLK</sequence>
<dbReference type="InterPro" id="IPR013154">
    <property type="entry name" value="ADH-like_N"/>
</dbReference>
<comment type="caution">
    <text evidence="6">The sequence shown here is derived from an EMBL/GenBank/DDBJ whole genome shotgun (WGS) entry which is preliminary data.</text>
</comment>
<organism evidence="6 7">
    <name type="scientific">Photorhabdus aegyptia</name>
    <dbReference type="NCBI Taxonomy" id="2805098"/>
    <lineage>
        <taxon>Bacteria</taxon>
        <taxon>Pseudomonadati</taxon>
        <taxon>Pseudomonadota</taxon>
        <taxon>Gammaproteobacteria</taxon>
        <taxon>Enterobacterales</taxon>
        <taxon>Morganellaceae</taxon>
        <taxon>Photorhabdus</taxon>
    </lineage>
</organism>
<evidence type="ECO:0000256" key="3">
    <source>
        <dbReference type="ARBA" id="ARBA00023002"/>
    </source>
</evidence>
<dbReference type="SMART" id="SM00829">
    <property type="entry name" value="PKS_ER"/>
    <property type="match status" value="1"/>
</dbReference>
<keyword evidence="7" id="KW-1185">Reference proteome</keyword>
<accession>A0A022PGV2</accession>
<dbReference type="PANTHER" id="PTHR43401">
    <property type="entry name" value="L-THREONINE 3-DEHYDROGENASE"/>
    <property type="match status" value="1"/>
</dbReference>
<evidence type="ECO:0000256" key="1">
    <source>
        <dbReference type="ARBA" id="ARBA00022723"/>
    </source>
</evidence>
<comment type="similarity">
    <text evidence="4">Belongs to the zinc-containing alcohol dehydrogenase family.</text>
</comment>
<evidence type="ECO:0000313" key="7">
    <source>
        <dbReference type="Proteomes" id="UP000023464"/>
    </source>
</evidence>
<dbReference type="Proteomes" id="UP000023464">
    <property type="component" value="Unassembled WGS sequence"/>
</dbReference>
<evidence type="ECO:0000259" key="5">
    <source>
        <dbReference type="SMART" id="SM00829"/>
    </source>
</evidence>
<dbReference type="InterPro" id="IPR020843">
    <property type="entry name" value="ER"/>
</dbReference>
<dbReference type="GO" id="GO:0008270">
    <property type="term" value="F:zinc ion binding"/>
    <property type="evidence" value="ECO:0007669"/>
    <property type="project" value="InterPro"/>
</dbReference>
<gene>
    <name evidence="6" type="ORF">BA1DRAFT_03297</name>
</gene>
<feature type="domain" description="Enoyl reductase (ER)" evidence="5">
    <location>
        <begin position="7"/>
        <end position="326"/>
    </location>
</feature>
<dbReference type="Pfam" id="PF00107">
    <property type="entry name" value="ADH_zinc_N"/>
    <property type="match status" value="1"/>
</dbReference>
<dbReference type="GO" id="GO:0016616">
    <property type="term" value="F:oxidoreductase activity, acting on the CH-OH group of donors, NAD or NADP as acceptor"/>
    <property type="evidence" value="ECO:0007669"/>
    <property type="project" value="UniProtKB-ARBA"/>
</dbReference>
<proteinExistence type="inferred from homology"/>